<evidence type="ECO:0000313" key="2">
    <source>
        <dbReference type="Proteomes" id="UP001148932"/>
    </source>
</evidence>
<dbReference type="RefSeq" id="WP_274112266.1">
    <property type="nucleotide sequence ID" value="NZ_JAPCKI010000010.1"/>
</dbReference>
<name>A0ABT5S1D8_9BURK</name>
<proteinExistence type="predicted"/>
<dbReference type="InterPro" id="IPR011049">
    <property type="entry name" value="Serralysin-like_metalloprot_C"/>
</dbReference>
<evidence type="ECO:0000313" key="1">
    <source>
        <dbReference type="EMBL" id="MDD2179152.1"/>
    </source>
</evidence>
<accession>A0ABT5S1D8</accession>
<dbReference type="InterPro" id="IPR001343">
    <property type="entry name" value="Hemolysn_Ca-bd"/>
</dbReference>
<organism evidence="1 2">
    <name type="scientific">Acidovorax benzenivorans</name>
    <dbReference type="NCBI Taxonomy" id="2987520"/>
    <lineage>
        <taxon>Bacteria</taxon>
        <taxon>Pseudomonadati</taxon>
        <taxon>Pseudomonadota</taxon>
        <taxon>Betaproteobacteria</taxon>
        <taxon>Burkholderiales</taxon>
        <taxon>Comamonadaceae</taxon>
        <taxon>Acidovorax</taxon>
    </lineage>
</organism>
<dbReference type="Pfam" id="PF00353">
    <property type="entry name" value="HemolysinCabind"/>
    <property type="match status" value="1"/>
</dbReference>
<dbReference type="InterPro" id="IPR018511">
    <property type="entry name" value="Hemolysin-typ_Ca-bd_CS"/>
</dbReference>
<dbReference type="SUPFAM" id="SSF51120">
    <property type="entry name" value="beta-Roll"/>
    <property type="match status" value="1"/>
</dbReference>
<reference evidence="1" key="1">
    <citation type="submission" date="2022-10" db="EMBL/GenBank/DDBJ databases">
        <title>Description of microaerobic benzene degrading bacteria.</title>
        <authorList>
            <person name="Bedics A."/>
            <person name="Tancsics A."/>
            <person name="Banerjee S."/>
        </authorList>
    </citation>
    <scope>NUCLEOTIDE SEQUENCE</scope>
    <source>
        <strain evidence="1">D2M1</strain>
    </source>
</reference>
<keyword evidence="2" id="KW-1185">Reference proteome</keyword>
<dbReference type="Proteomes" id="UP001148932">
    <property type="component" value="Unassembled WGS sequence"/>
</dbReference>
<dbReference type="EMBL" id="JAPCKI010000010">
    <property type="protein sequence ID" value="MDD2179152.1"/>
    <property type="molecule type" value="Genomic_DNA"/>
</dbReference>
<comment type="caution">
    <text evidence="1">The sequence shown here is derived from an EMBL/GenBank/DDBJ whole genome shotgun (WGS) entry which is preliminary data.</text>
</comment>
<dbReference type="Gene3D" id="2.150.10.10">
    <property type="entry name" value="Serralysin-like metalloprotease, C-terminal"/>
    <property type="match status" value="1"/>
</dbReference>
<feature type="non-terminal residue" evidence="1">
    <location>
        <position position="1"/>
    </location>
</feature>
<sequence>TVVNALNVNLTGNAESNLLTGGDGVNLLSGLAGNDTLVGGLGRDTLTGGAGADRFVFSTAPSVGNVDTITDFQSGVDVIALSASLYAGLGMAGDTVGLSANLIYSGTTGILTYDADGAGAGAAVQIALLGMSTHPAVLVNDFLLI</sequence>
<gene>
    <name evidence="1" type="ORF">OIN59_17070</name>
</gene>
<dbReference type="PRINTS" id="PR00313">
    <property type="entry name" value="CABNDNGRPT"/>
</dbReference>
<dbReference type="PROSITE" id="PS00330">
    <property type="entry name" value="HEMOLYSIN_CALCIUM"/>
    <property type="match status" value="1"/>
</dbReference>
<protein>
    <submittedName>
        <fullName evidence="1">M10 family metallopeptidase C-terminal domain-containing protein</fullName>
    </submittedName>
</protein>